<keyword evidence="2" id="KW-1185">Reference proteome</keyword>
<accession>A0A444Z3J6</accession>
<dbReference type="EMBL" id="SDMP01000015">
    <property type="protein sequence ID" value="RYR08761.1"/>
    <property type="molecule type" value="Genomic_DNA"/>
</dbReference>
<protein>
    <submittedName>
        <fullName evidence="1">Uncharacterized protein</fullName>
    </submittedName>
</protein>
<name>A0A444Z3J6_ARAHY</name>
<dbReference type="AlphaFoldDB" id="A0A444Z3J6"/>
<evidence type="ECO:0000313" key="1">
    <source>
        <dbReference type="EMBL" id="RYR08761.1"/>
    </source>
</evidence>
<sequence length="285" mass="32532">MIICLLHQTSLSRCFFERREIIIQLTFKARGPSSSLLRERRIRSPSFLPLFFSSTTTVPHFHLRFHHAREKETLKENPSFSSSLLLFSHHRRCLAGSPSPRSNPFTEKQSCHRAAVKSPSKTPVAVAVQLERQAAVQSPSKTPVAVAVQLDRRAALLSPSHLLQKATPQCLLRSQQAMRCPVSGRLKLGVKLLSPRYVLQRTAACLPNPRPILDQRRGRFIQLMWVQLREQLQQIHLQKSHQLEKMRMSLTMADENDSKFINGDIEGIENIIYNDNAMPLYPNSE</sequence>
<reference evidence="1 2" key="1">
    <citation type="submission" date="2019-01" db="EMBL/GenBank/DDBJ databases">
        <title>Sequencing of cultivated peanut Arachis hypogaea provides insights into genome evolution and oil improvement.</title>
        <authorList>
            <person name="Chen X."/>
        </authorList>
    </citation>
    <scope>NUCLEOTIDE SEQUENCE [LARGE SCALE GENOMIC DNA]</scope>
    <source>
        <strain evidence="2">cv. Fuhuasheng</strain>
        <tissue evidence="1">Leaves</tissue>
    </source>
</reference>
<gene>
    <name evidence="1" type="ORF">Ahy_B05g076591</name>
</gene>
<proteinExistence type="predicted"/>
<organism evidence="1 2">
    <name type="scientific">Arachis hypogaea</name>
    <name type="common">Peanut</name>
    <dbReference type="NCBI Taxonomy" id="3818"/>
    <lineage>
        <taxon>Eukaryota</taxon>
        <taxon>Viridiplantae</taxon>
        <taxon>Streptophyta</taxon>
        <taxon>Embryophyta</taxon>
        <taxon>Tracheophyta</taxon>
        <taxon>Spermatophyta</taxon>
        <taxon>Magnoliopsida</taxon>
        <taxon>eudicotyledons</taxon>
        <taxon>Gunneridae</taxon>
        <taxon>Pentapetalae</taxon>
        <taxon>rosids</taxon>
        <taxon>fabids</taxon>
        <taxon>Fabales</taxon>
        <taxon>Fabaceae</taxon>
        <taxon>Papilionoideae</taxon>
        <taxon>50 kb inversion clade</taxon>
        <taxon>dalbergioids sensu lato</taxon>
        <taxon>Dalbergieae</taxon>
        <taxon>Pterocarpus clade</taxon>
        <taxon>Arachis</taxon>
    </lineage>
</organism>
<dbReference type="Proteomes" id="UP000289738">
    <property type="component" value="Chromosome B05"/>
</dbReference>
<evidence type="ECO:0000313" key="2">
    <source>
        <dbReference type="Proteomes" id="UP000289738"/>
    </source>
</evidence>
<comment type="caution">
    <text evidence="1">The sequence shown here is derived from an EMBL/GenBank/DDBJ whole genome shotgun (WGS) entry which is preliminary data.</text>
</comment>